<feature type="compositionally biased region" description="Gly residues" evidence="6">
    <location>
        <begin position="1120"/>
        <end position="1130"/>
    </location>
</feature>
<evidence type="ECO:0000256" key="7">
    <source>
        <dbReference type="SAM" id="Phobius"/>
    </source>
</evidence>
<evidence type="ECO:0000313" key="10">
    <source>
        <dbReference type="Proteomes" id="UP000654075"/>
    </source>
</evidence>
<dbReference type="GO" id="GO:0046872">
    <property type="term" value="F:metal ion binding"/>
    <property type="evidence" value="ECO:0007669"/>
    <property type="project" value="UniProtKB-KW"/>
</dbReference>
<feature type="region of interest" description="Disordered" evidence="6">
    <location>
        <begin position="1"/>
        <end position="42"/>
    </location>
</feature>
<dbReference type="InterPro" id="IPR044399">
    <property type="entry name" value="Mb-like_M"/>
</dbReference>
<protein>
    <recommendedName>
        <fullName evidence="8">Globin domain-containing protein</fullName>
    </recommendedName>
</protein>
<feature type="transmembrane region" description="Helical" evidence="7">
    <location>
        <begin position="889"/>
        <end position="912"/>
    </location>
</feature>
<proteinExistence type="predicted"/>
<dbReference type="InterPro" id="IPR050532">
    <property type="entry name" value="Globin-like_OT"/>
</dbReference>
<keyword evidence="7" id="KW-0472">Membrane</keyword>
<keyword evidence="2" id="KW-0349">Heme</keyword>
<feature type="transmembrane region" description="Helical" evidence="7">
    <location>
        <begin position="727"/>
        <end position="747"/>
    </location>
</feature>
<dbReference type="GO" id="GO:0005344">
    <property type="term" value="F:oxygen carrier activity"/>
    <property type="evidence" value="ECO:0007669"/>
    <property type="project" value="UniProtKB-KW"/>
</dbReference>
<dbReference type="PANTHER" id="PTHR46458">
    <property type="entry name" value="BLR2807 PROTEIN"/>
    <property type="match status" value="1"/>
</dbReference>
<keyword evidence="4" id="KW-0479">Metal-binding</keyword>
<dbReference type="InterPro" id="IPR012292">
    <property type="entry name" value="Globin/Proto"/>
</dbReference>
<keyword evidence="7" id="KW-1133">Transmembrane helix</keyword>
<gene>
    <name evidence="9" type="ORF">PGLA1383_LOCUS56602</name>
</gene>
<feature type="domain" description="Globin" evidence="8">
    <location>
        <begin position="62"/>
        <end position="199"/>
    </location>
</feature>
<keyword evidence="3" id="KW-0561">Oxygen transport</keyword>
<evidence type="ECO:0000256" key="6">
    <source>
        <dbReference type="SAM" id="MobiDB-lite"/>
    </source>
</evidence>
<feature type="transmembrane region" description="Helical" evidence="7">
    <location>
        <begin position="693"/>
        <end position="715"/>
    </location>
</feature>
<feature type="compositionally biased region" description="Acidic residues" evidence="6">
    <location>
        <begin position="21"/>
        <end position="42"/>
    </location>
</feature>
<comment type="caution">
    <text evidence="9">The sequence shown here is derived from an EMBL/GenBank/DDBJ whole genome shotgun (WGS) entry which is preliminary data.</text>
</comment>
<dbReference type="Proteomes" id="UP000654075">
    <property type="component" value="Unassembled WGS sequence"/>
</dbReference>
<feature type="region of interest" description="Disordered" evidence="6">
    <location>
        <begin position="226"/>
        <end position="257"/>
    </location>
</feature>
<evidence type="ECO:0000256" key="2">
    <source>
        <dbReference type="ARBA" id="ARBA00022617"/>
    </source>
</evidence>
<evidence type="ECO:0000256" key="4">
    <source>
        <dbReference type="ARBA" id="ARBA00022723"/>
    </source>
</evidence>
<reference evidence="9" key="1">
    <citation type="submission" date="2021-02" db="EMBL/GenBank/DDBJ databases">
        <authorList>
            <person name="Dougan E. K."/>
            <person name="Rhodes N."/>
            <person name="Thang M."/>
            <person name="Chan C."/>
        </authorList>
    </citation>
    <scope>NUCLEOTIDE SEQUENCE</scope>
</reference>
<keyword evidence="7" id="KW-0812">Transmembrane</keyword>
<dbReference type="InterPro" id="IPR000971">
    <property type="entry name" value="Globin"/>
</dbReference>
<feature type="region of interest" description="Disordered" evidence="6">
    <location>
        <begin position="1085"/>
        <end position="1153"/>
    </location>
</feature>
<evidence type="ECO:0000256" key="1">
    <source>
        <dbReference type="ARBA" id="ARBA00022448"/>
    </source>
</evidence>
<evidence type="ECO:0000259" key="8">
    <source>
        <dbReference type="PROSITE" id="PS01033"/>
    </source>
</evidence>
<sequence length="1153" mass="126286">MSQGSAEELVTVGLSRGVSNLEDDDELEATEPAEEEVPEAEDEVEEIGALTEVQDKFFEELRLPADTVAEVQATWAAYLKSAGSKDAAGEAIYAAIFDSAPSIQSLFKTPRAVMAVRLMGGLGNIVNAMHTPGPLKTIVETLGFQHLDLEVTVPRVVIFSDAIVELLELELSDRFTSKAKSGWRSILNYVGGAYIYVRREYAGRLKIISSSWATATKKAKFLEGEEGADVAEGGEAGGEAKESGEEAKEAAGPIQRRQNLKAAAKASGSGEASNKVNSMQVPTTYNEMFMFNGAVMGFANSLWMQEVLESFDDIVTNVANSYRLQEECDTLSVRLAKYKGTIQLGEYKAVMLASLRSLVPKDWNSAHEVAWTWLWENIERMLKALMGKPLVQERALERFVMSLTEDSQNYLRKEIYRRFFALAPGGQDYFKQSTTRLYWLADKVVEMTIEMYKDPRKMVEEISALGLRHVGYGVPTEFFAPYVSGAVEAVRTMTKDEDAEDGFRWSLSLISRILVRTINEGSTIVMKAINTNSAKQLEKAVSCAPRGKRALWLLNITVGTQSISPLYWAIESGSLDSAKAMIGDLLTFRADRDNYYYGFDDLFERHPDVIRRLSLDAQALLPNLLDGLIWRSRLTINGKRRVNFFIKHLVQDAEGHLNQALEWLVAAGDPKTLCHPAVALFSDLLWDRLVSRYFLIGKCWFLFTLTVFVVSQSILQHLNEGYQDQATRTSIFMLRCFIYICSLGMLLRSQVILAARNWRAGEFVQVFGCLRVPQYLCRWKNSVSLALALVLMFMLSQEPIIWCLTHYDANTEAAASGLDLASSSAASSGSDSASSAGHRLLAGAAAAAAAATGEFSEAANPNANLFTQHCPEGDVNLQVYAPASMVGILLYWTLIIDLSVFSTSLSAFMLVCGRVISELGLFLGALFFLILSFASSISCLNHNNPDFAGIPNGMLSLAELSLGMFPTGHFEVIQEDLVLLTVVAVFAILGTTFLLSLLVAQLNGAYQAVYADMVGYARLNRGKIIGETMPSISQRAWGRWLGSLKLDERMEFNEGDVGLSGGVQLLEPASANPTNIDMIRRFGGSTSPAMQWPEEEAGNDDADKFDRLEKVILRATKKMGAGGKKGGRSAGGSSSMGVSGSSSGASGSEEGSL</sequence>
<evidence type="ECO:0000256" key="3">
    <source>
        <dbReference type="ARBA" id="ARBA00022621"/>
    </source>
</evidence>
<feature type="transmembrane region" description="Helical" evidence="7">
    <location>
        <begin position="977"/>
        <end position="1000"/>
    </location>
</feature>
<name>A0A813HXB8_POLGL</name>
<dbReference type="OrthoDB" id="436496at2759"/>
<keyword evidence="1" id="KW-0813">Transport</keyword>
<evidence type="ECO:0000313" key="9">
    <source>
        <dbReference type="EMBL" id="CAE8642050.1"/>
    </source>
</evidence>
<dbReference type="GO" id="GO:0020037">
    <property type="term" value="F:heme binding"/>
    <property type="evidence" value="ECO:0007669"/>
    <property type="project" value="InterPro"/>
</dbReference>
<dbReference type="GO" id="GO:0019825">
    <property type="term" value="F:oxygen binding"/>
    <property type="evidence" value="ECO:0007669"/>
    <property type="project" value="InterPro"/>
</dbReference>
<dbReference type="SUPFAM" id="SSF46458">
    <property type="entry name" value="Globin-like"/>
    <property type="match status" value="2"/>
</dbReference>
<dbReference type="PROSITE" id="PS01033">
    <property type="entry name" value="GLOBIN"/>
    <property type="match status" value="1"/>
</dbReference>
<feature type="compositionally biased region" description="Basic and acidic residues" evidence="6">
    <location>
        <begin position="1101"/>
        <end position="1112"/>
    </location>
</feature>
<dbReference type="Gene3D" id="1.10.490.10">
    <property type="entry name" value="Globins"/>
    <property type="match status" value="2"/>
</dbReference>
<feature type="compositionally biased region" description="Basic and acidic residues" evidence="6">
    <location>
        <begin position="238"/>
        <end position="249"/>
    </location>
</feature>
<evidence type="ECO:0000256" key="5">
    <source>
        <dbReference type="ARBA" id="ARBA00023004"/>
    </source>
</evidence>
<organism evidence="9 10">
    <name type="scientific">Polarella glacialis</name>
    <name type="common">Dinoflagellate</name>
    <dbReference type="NCBI Taxonomy" id="89957"/>
    <lineage>
        <taxon>Eukaryota</taxon>
        <taxon>Sar</taxon>
        <taxon>Alveolata</taxon>
        <taxon>Dinophyceae</taxon>
        <taxon>Suessiales</taxon>
        <taxon>Suessiaceae</taxon>
        <taxon>Polarella</taxon>
    </lineage>
</organism>
<dbReference type="InterPro" id="IPR009050">
    <property type="entry name" value="Globin-like_sf"/>
</dbReference>
<dbReference type="EMBL" id="CAJNNV010033088">
    <property type="protein sequence ID" value="CAE8642050.1"/>
    <property type="molecule type" value="Genomic_DNA"/>
</dbReference>
<accession>A0A813HXB8</accession>
<dbReference type="AlphaFoldDB" id="A0A813HXB8"/>
<dbReference type="PANTHER" id="PTHR46458:SF1">
    <property type="entry name" value="GEO09476P1"/>
    <property type="match status" value="1"/>
</dbReference>
<dbReference type="CDD" id="cd01040">
    <property type="entry name" value="Mb-like"/>
    <property type="match status" value="2"/>
</dbReference>
<feature type="transmembrane region" description="Helical" evidence="7">
    <location>
        <begin position="919"/>
        <end position="937"/>
    </location>
</feature>
<feature type="compositionally biased region" description="Low complexity" evidence="6">
    <location>
        <begin position="1131"/>
        <end position="1153"/>
    </location>
</feature>
<keyword evidence="10" id="KW-1185">Reference proteome</keyword>
<keyword evidence="5" id="KW-0408">Iron</keyword>
<dbReference type="Pfam" id="PF00042">
    <property type="entry name" value="Globin"/>
    <property type="match status" value="1"/>
</dbReference>